<dbReference type="PANTHER" id="PTHR47934:SF28">
    <property type="entry name" value="OS04G0488500 PROTEIN"/>
    <property type="match status" value="1"/>
</dbReference>
<evidence type="ECO:0000313" key="5">
    <source>
        <dbReference type="Proteomes" id="UP001454036"/>
    </source>
</evidence>
<feature type="repeat" description="PPR" evidence="3">
    <location>
        <begin position="381"/>
        <end position="415"/>
    </location>
</feature>
<evidence type="ECO:0000313" key="4">
    <source>
        <dbReference type="EMBL" id="GAA0144375.1"/>
    </source>
</evidence>
<feature type="repeat" description="PPR" evidence="3">
    <location>
        <begin position="416"/>
        <end position="450"/>
    </location>
</feature>
<feature type="repeat" description="PPR" evidence="3">
    <location>
        <begin position="311"/>
        <end position="345"/>
    </location>
</feature>
<feature type="repeat" description="PPR" evidence="3">
    <location>
        <begin position="276"/>
        <end position="310"/>
    </location>
</feature>
<dbReference type="PANTHER" id="PTHR47934">
    <property type="entry name" value="PENTATRICOPEPTIDE REPEAT-CONTAINING PROTEIN PET309, MITOCHONDRIAL"/>
    <property type="match status" value="1"/>
</dbReference>
<dbReference type="GO" id="GO:0006396">
    <property type="term" value="P:RNA processing"/>
    <property type="evidence" value="ECO:0007669"/>
    <property type="project" value="TreeGrafter"/>
</dbReference>
<keyword evidence="2" id="KW-0677">Repeat</keyword>
<dbReference type="NCBIfam" id="TIGR00756">
    <property type="entry name" value="PPR"/>
    <property type="match status" value="8"/>
</dbReference>
<dbReference type="GO" id="GO:0005739">
    <property type="term" value="C:mitochondrion"/>
    <property type="evidence" value="ECO:0007669"/>
    <property type="project" value="TreeGrafter"/>
</dbReference>
<comment type="similarity">
    <text evidence="1">Belongs to the PPR family. P subfamily.</text>
</comment>
<protein>
    <submittedName>
        <fullName evidence="4">Chaperone</fullName>
    </submittedName>
</protein>
<dbReference type="GO" id="GO:0003729">
    <property type="term" value="F:mRNA binding"/>
    <property type="evidence" value="ECO:0007669"/>
    <property type="project" value="TreeGrafter"/>
</dbReference>
<dbReference type="InterPro" id="IPR051114">
    <property type="entry name" value="Mito_RNA_Proc_CCM1"/>
</dbReference>
<feature type="repeat" description="PPR" evidence="3">
    <location>
        <begin position="346"/>
        <end position="380"/>
    </location>
</feature>
<dbReference type="AlphaFoldDB" id="A0AAV3NYH0"/>
<evidence type="ECO:0000256" key="1">
    <source>
        <dbReference type="ARBA" id="ARBA00007626"/>
    </source>
</evidence>
<feature type="repeat" description="PPR" evidence="3">
    <location>
        <begin position="451"/>
        <end position="486"/>
    </location>
</feature>
<dbReference type="SUPFAM" id="SSF81901">
    <property type="entry name" value="HCP-like"/>
    <property type="match status" value="1"/>
</dbReference>
<organism evidence="4 5">
    <name type="scientific">Lithospermum erythrorhizon</name>
    <name type="common">Purple gromwell</name>
    <name type="synonym">Lithospermum officinale var. erythrorhizon</name>
    <dbReference type="NCBI Taxonomy" id="34254"/>
    <lineage>
        <taxon>Eukaryota</taxon>
        <taxon>Viridiplantae</taxon>
        <taxon>Streptophyta</taxon>
        <taxon>Embryophyta</taxon>
        <taxon>Tracheophyta</taxon>
        <taxon>Spermatophyta</taxon>
        <taxon>Magnoliopsida</taxon>
        <taxon>eudicotyledons</taxon>
        <taxon>Gunneridae</taxon>
        <taxon>Pentapetalae</taxon>
        <taxon>asterids</taxon>
        <taxon>lamiids</taxon>
        <taxon>Boraginales</taxon>
        <taxon>Boraginaceae</taxon>
        <taxon>Boraginoideae</taxon>
        <taxon>Lithospermeae</taxon>
        <taxon>Lithospermum</taxon>
    </lineage>
</organism>
<dbReference type="Proteomes" id="UP001454036">
    <property type="component" value="Unassembled WGS sequence"/>
</dbReference>
<dbReference type="Pfam" id="PF13041">
    <property type="entry name" value="PPR_2"/>
    <property type="match status" value="3"/>
</dbReference>
<comment type="caution">
    <text evidence="4">The sequence shown here is derived from an EMBL/GenBank/DDBJ whole genome shotgun (WGS) entry which is preliminary data.</text>
</comment>
<sequence>MRIPSLSTYPKKLVTFQKIQSLYRNPLKIQYLNQNPTKIYQFLHKFHLHPSNYIVFQQFSCEPLITQSDPHLINDICRVLSDFRSPHHDIESALHPFATNISPNYVEQVLKRCKNLGFSAHRFFIWAQNLPNFTHSKESYHILVDVLGSSKQFPLIWDFLAELKRCEFYEIESEIFWVVFRAYCRANLPNDAIRAYNKMVDFGIKSNIDDLDQLLYSLCKRGHVKHAQEFFDNVKDDYAVGAKSYNILIKGWGKIGEASEARRLFDEMLERGCLVDLLAYNSVLDCLCKGGNVDDAYKFFMKMKSMGIKPDAYTHSIFIHAACEANDIHSAFKILDRMRRYKLVPNVFTYNNMIKNLCKSDKVDDAYKLLREMIESGVAPDVWSYNAILAFHADRSEVNGALRLISRMDEESCKPDRHTYNMVLKMLIKVGRFDRVEEVWERMEKRGFYPTVSTYAVMIHGFLKKKGKVEEACKYFEMMIDEGLPPYVSTCEVFRNKLIGLGFASQADILAAKMERSTSCSIQELANVMKGNRTSVVSRREELSSGSEYSD</sequence>
<reference evidence="4 5" key="1">
    <citation type="submission" date="2024-01" db="EMBL/GenBank/DDBJ databases">
        <title>The complete chloroplast genome sequence of Lithospermum erythrorhizon: insights into the phylogenetic relationship among Boraginaceae species and the maternal lineages of purple gromwells.</title>
        <authorList>
            <person name="Okada T."/>
            <person name="Watanabe K."/>
        </authorList>
    </citation>
    <scope>NUCLEOTIDE SEQUENCE [LARGE SCALE GENOMIC DNA]</scope>
</reference>
<name>A0AAV3NYH0_LITER</name>
<proteinExistence type="inferred from homology"/>
<keyword evidence="5" id="KW-1185">Reference proteome</keyword>
<dbReference type="EMBL" id="BAABME010000637">
    <property type="protein sequence ID" value="GAA0144375.1"/>
    <property type="molecule type" value="Genomic_DNA"/>
</dbReference>
<feature type="repeat" description="PPR" evidence="3">
    <location>
        <begin position="172"/>
        <end position="206"/>
    </location>
</feature>
<dbReference type="InterPro" id="IPR011990">
    <property type="entry name" value="TPR-like_helical_dom_sf"/>
</dbReference>
<dbReference type="InterPro" id="IPR002885">
    <property type="entry name" value="PPR_rpt"/>
</dbReference>
<dbReference type="GO" id="GO:0007005">
    <property type="term" value="P:mitochondrion organization"/>
    <property type="evidence" value="ECO:0007669"/>
    <property type="project" value="TreeGrafter"/>
</dbReference>
<dbReference type="PROSITE" id="PS51375">
    <property type="entry name" value="PPR"/>
    <property type="match status" value="8"/>
</dbReference>
<dbReference type="Gene3D" id="1.25.40.10">
    <property type="entry name" value="Tetratricopeptide repeat domain"/>
    <property type="match status" value="4"/>
</dbReference>
<dbReference type="Pfam" id="PF01535">
    <property type="entry name" value="PPR"/>
    <property type="match status" value="2"/>
</dbReference>
<gene>
    <name evidence="4" type="ORF">LIER_04841</name>
</gene>
<feature type="repeat" description="PPR" evidence="3">
    <location>
        <begin position="241"/>
        <end position="275"/>
    </location>
</feature>
<evidence type="ECO:0000256" key="2">
    <source>
        <dbReference type="ARBA" id="ARBA00022737"/>
    </source>
</evidence>
<accession>A0AAV3NYH0</accession>
<dbReference type="SUPFAM" id="SSF48452">
    <property type="entry name" value="TPR-like"/>
    <property type="match status" value="1"/>
</dbReference>
<evidence type="ECO:0000256" key="3">
    <source>
        <dbReference type="PROSITE-ProRule" id="PRU00708"/>
    </source>
</evidence>